<keyword evidence="1" id="KW-0732">Signal</keyword>
<dbReference type="Proteomes" id="UP000614216">
    <property type="component" value="Unassembled WGS sequence"/>
</dbReference>
<evidence type="ECO:0000256" key="1">
    <source>
        <dbReference type="SAM" id="SignalP"/>
    </source>
</evidence>
<organism evidence="3 4">
    <name type="scientific">Fulvivirga marina</name>
    <dbReference type="NCBI Taxonomy" id="2494733"/>
    <lineage>
        <taxon>Bacteria</taxon>
        <taxon>Pseudomonadati</taxon>
        <taxon>Bacteroidota</taxon>
        <taxon>Cytophagia</taxon>
        <taxon>Cytophagales</taxon>
        <taxon>Fulvivirgaceae</taxon>
        <taxon>Fulvivirga</taxon>
    </lineage>
</organism>
<dbReference type="EMBL" id="JAEUGD010000043">
    <property type="protein sequence ID" value="MBL6447476.1"/>
    <property type="molecule type" value="Genomic_DNA"/>
</dbReference>
<dbReference type="Pfam" id="PF20041">
    <property type="entry name" value="DUF6443"/>
    <property type="match status" value="1"/>
</dbReference>
<gene>
    <name evidence="3" type="ORF">JMN32_14250</name>
</gene>
<dbReference type="InterPro" id="IPR022385">
    <property type="entry name" value="Rhs_assc_core"/>
</dbReference>
<sequence>MMNINKLLQYTFVLILLAAFGFSHGAKAEKNETGGSIALASMALADPVPVNKQQYGKGYAKFEATGSSGTYYWYNNASDATPINATPKSSIVVLISSTTVMYAQGYIAEEGYSAKVPVTITVQKFPIITVIGQAGINFQQEWVELSTTEAHDQYQWYLNGSAISGATQRNYKALGAGFYTVGTKKSGFTKELKSDPFRVAHMLEDENRTYSISTRVLVPGAKTKGDVIGLPAEDKLQSISYYDEYGRVEQQMAIGASPSGKDMVKVHEYDALGRESKSYLSFTNNDGSGLYMEDWQTRLNAFYQQANDGIANTLKPFAEVERENSPMGRVKKSGAQGEAWQLEGTHTTSYDQQLNDGSENVRVWKIDDITGLPVSTAAYAAGQLTVQRITDEHGVTTQSYTAPEGYTVLQEAALQAQTYAVYDERGRMRFVLQPELVKGLVTSGSYQPTAQQIDKMAFQYQYDGQGRLVGSKTPGADWIYMVYDELNRPVLSQDGNQRLDNQWLFVKYDIFDRPVYSGVYNSTLTRDQLQDDIDNFYEQTPQLFEEEGSAIYGYTNNTYPFVENTQQCLSVVYYDEYSFQHAALPEYAYVPDEENPSYFNRVKGLVTGTKTRILGTEIWINNIHYYDDEYQNIQSVSNNHKEGIERLSSQFDFTGKVNHTKVSHMIPVPVIWKNMVNVEQTGSVFTSTASVNWGGGMASANQLRAEQDGWVETTVISFGNKFLGFSEWDNGVSFNEIDFAIYMNGTALKAYRQGTYLATVGTVELGDKLRLERAQGAVMIYHNDILVYTFADSSTEAMVVDASLQQAVATLGYIRCSFGIPTPAEPPYEVLWASRHGNTFKSDTLTKQHTSNSWDIGGSYSFNRLDGKADGWVTFPAGQTNISKVLGLAHEDQGSHYNDIDYALYLKSDGTISILEKGSDQGSFGSYQSSDVFKIERVDGEIRYLKNGQVLYTSATRFYESLMVDVSIYSQGGFFAGVQTSFPYLQPKSSAIDLSQRYEYDRVGRLLKTWHEVTEQIQWQKSDHIEESGDAIVKTDGANYSWDAGAESVKVLPAGRVAYVEMTVERADRALFFGLSATSANSHWNTIENAFYLTNGGEVQVRRAGSSANMLGSSRTYVAGDKFRIERDGLNLRFYHNNELIYTRIGIDDVDLRVDISLYQLGSRVSKPTIGYGEVLLAAYHYNELGELVEKNLHKGEQDQYFAQYVDYSYNIRGWLKSINNARLEDNADNNPNDPSPLLSEKDYWGMELSYEDNAGTGNGNYFNGNVSAMKTSYNMGMGDVKEQAYNFTYDDQNRLTGATYKAETAGTWTAMPGYYDVENIHYDLNGNILGLKRYGGSTQRTKIDDLDYDYNDVTVGISNRLLSITDNSMAEPAVDGFKDRSGDDYTYDANGNITSDNNKEIALVSYNLMNMPEQIVKLDGSKVTFVYDAAGTKLYKQVYDPSGNLVKRTDYIGAFTYDNDTLQYIHHQQGRILPNKLDGSWEYQYYLSDHLGNVRTVFTTEEKVHNFKATMETEEAHNEGEIFTNMDNSRAVDPDAVSGDEVSRLNSVQMTGPALSLPVYPGDRIDMKVQGYHRGGSGNASPVDLNSFITALAAAFGGVNGGNTTEQTIYSFTEQAIDPVLGGIGLQGTQNDLQPAAYLNYILFTKDFTVHQHGHTQIPATANTVHELRIDNITSDIEGFIYIYLTNESNTLNEVYFDDFEVMLTEGKVVQSNNYYPFGLQQNTSWTRMDQTPNAHKFNAATEYNDFTDTYDTPFRQYDPATGRFNGVDALAHMTPTLTPYRFGFNNPVSFNDPTGLTERPVILDGDRDGGGSSILSGADNFGSMAFLTGRMGIGSGKYHMSSGYRGSGGSSVGDISGRLMNSSYGGTWTPSGGYSYFKSDQEAMAAGYGYHLRHGTSSVVAHSGVSRKGRTLTQYLIDDQYVDIDDEGQMFVPYTDIPISVTELVAGTYTSLDFAQGGRTLHAALTDDFLTSAQLAIAALKPSFEAAAYDAFKNGGKGSVPFHLKKNIFSSYKSVNNNAVRLGKVSSSFARNGAAIMKVAAPALTVTAVFTNGYSIVSDGQLTWGDAFVRINTALQIAFPVYGVIYGVVDVGTSYVTGTSLTDYTKNAIDSNVSGSINLGF</sequence>
<proteinExistence type="predicted"/>
<reference evidence="3" key="1">
    <citation type="submission" date="2021-01" db="EMBL/GenBank/DDBJ databases">
        <title>Fulvivirga kasyanovii gen. nov., sp nov., a novel member of the phylum Bacteroidetes isolated from seawater in a mussel farm.</title>
        <authorList>
            <person name="Zhao L.-H."/>
            <person name="Wang Z.-J."/>
        </authorList>
    </citation>
    <scope>NUCLEOTIDE SEQUENCE</scope>
    <source>
        <strain evidence="3">29W222</strain>
    </source>
</reference>
<dbReference type="Gene3D" id="2.180.10.10">
    <property type="entry name" value="RHS repeat-associated core"/>
    <property type="match status" value="3"/>
</dbReference>
<feature type="signal peptide" evidence="1">
    <location>
        <begin position="1"/>
        <end position="28"/>
    </location>
</feature>
<evidence type="ECO:0000313" key="4">
    <source>
        <dbReference type="Proteomes" id="UP000614216"/>
    </source>
</evidence>
<dbReference type="InterPro" id="IPR045619">
    <property type="entry name" value="DUF6443"/>
</dbReference>
<dbReference type="NCBIfam" id="TIGR03696">
    <property type="entry name" value="Rhs_assc_core"/>
    <property type="match status" value="1"/>
</dbReference>
<dbReference type="RefSeq" id="WP_202857013.1">
    <property type="nucleotide sequence ID" value="NZ_JAEUGD010000043.1"/>
</dbReference>
<feature type="chain" id="PRO_5037555958" description="DUF6443 domain-containing protein" evidence="1">
    <location>
        <begin position="29"/>
        <end position="2123"/>
    </location>
</feature>
<accession>A0A937G2Y8</accession>
<feature type="domain" description="DUF6443" evidence="2">
    <location>
        <begin position="223"/>
        <end position="351"/>
    </location>
</feature>
<name>A0A937G2Y8_9BACT</name>
<keyword evidence="4" id="KW-1185">Reference proteome</keyword>
<protein>
    <recommendedName>
        <fullName evidence="2">DUF6443 domain-containing protein</fullName>
    </recommendedName>
</protein>
<evidence type="ECO:0000313" key="3">
    <source>
        <dbReference type="EMBL" id="MBL6447476.1"/>
    </source>
</evidence>
<comment type="caution">
    <text evidence="3">The sequence shown here is derived from an EMBL/GenBank/DDBJ whole genome shotgun (WGS) entry which is preliminary data.</text>
</comment>
<evidence type="ECO:0000259" key="2">
    <source>
        <dbReference type="Pfam" id="PF20041"/>
    </source>
</evidence>